<reference evidence="6" key="1">
    <citation type="journal article" date="2019" name="Int. J. Syst. Evol. Microbiol.">
        <title>The Global Catalogue of Microorganisms (GCM) 10K type strain sequencing project: providing services to taxonomists for standard genome sequencing and annotation.</title>
        <authorList>
            <consortium name="The Broad Institute Genomics Platform"/>
            <consortium name="The Broad Institute Genome Sequencing Center for Infectious Disease"/>
            <person name="Wu L."/>
            <person name="Ma J."/>
        </authorList>
    </citation>
    <scope>NUCLEOTIDE SEQUENCE [LARGE SCALE GENOMIC DNA]</scope>
    <source>
        <strain evidence="6">JCM 18298</strain>
    </source>
</reference>
<proteinExistence type="predicted"/>
<evidence type="ECO:0000256" key="1">
    <source>
        <dbReference type="ARBA" id="ARBA00004255"/>
    </source>
</evidence>
<comment type="caution">
    <text evidence="5">The sequence shown here is derived from an EMBL/GenBank/DDBJ whole genome shotgun (WGS) entry which is preliminary data.</text>
</comment>
<sequence length="230" mass="24673">MLTVAEEFLLLALDDDTGKKLVDSTRTSAALAGAALVQLTVEGALRLTERDDPDHKPGRLVSTGKRATDPRLADLAEVAHGRKPKDAVGKVVGYGKWRSRAKNLQDALLHDLADGGYLTEDKSKALGLFPVTSWKSANRRAKSEIVQRVAAAIADTEQPDDRTSALISILEVVKLLPKLLPEVDKKTLKQRGKQISEGEWGGPAVRKAIQHIQSVNTAIIVSTTTAGASS</sequence>
<dbReference type="RefSeq" id="WP_345498005.1">
    <property type="nucleotide sequence ID" value="NZ_BAABJM010000005.1"/>
</dbReference>
<keyword evidence="4" id="KW-0472">Membrane</keyword>
<keyword evidence="3" id="KW-0446">Lipid-binding</keyword>
<dbReference type="InterPro" id="IPR008628">
    <property type="entry name" value="GPP34-like"/>
</dbReference>
<evidence type="ECO:0000256" key="2">
    <source>
        <dbReference type="ARBA" id="ARBA00023034"/>
    </source>
</evidence>
<dbReference type="Pfam" id="PF05719">
    <property type="entry name" value="GPP34"/>
    <property type="match status" value="1"/>
</dbReference>
<accession>A0ABP9KQA2</accession>
<gene>
    <name evidence="5" type="ORF">GCM10023318_47610</name>
</gene>
<dbReference type="InterPro" id="IPR038261">
    <property type="entry name" value="GPP34-like_sf"/>
</dbReference>
<dbReference type="Gene3D" id="1.10.3630.10">
    <property type="entry name" value="yeast vps74-n-term truncation variant domain like"/>
    <property type="match status" value="1"/>
</dbReference>
<evidence type="ECO:0000256" key="3">
    <source>
        <dbReference type="ARBA" id="ARBA00023121"/>
    </source>
</evidence>
<organism evidence="5 6">
    <name type="scientific">Nocardia callitridis</name>
    <dbReference type="NCBI Taxonomy" id="648753"/>
    <lineage>
        <taxon>Bacteria</taxon>
        <taxon>Bacillati</taxon>
        <taxon>Actinomycetota</taxon>
        <taxon>Actinomycetes</taxon>
        <taxon>Mycobacteriales</taxon>
        <taxon>Nocardiaceae</taxon>
        <taxon>Nocardia</taxon>
    </lineage>
</organism>
<evidence type="ECO:0000313" key="5">
    <source>
        <dbReference type="EMBL" id="GAA5063186.1"/>
    </source>
</evidence>
<keyword evidence="2" id="KW-0333">Golgi apparatus</keyword>
<keyword evidence="6" id="KW-1185">Reference proteome</keyword>
<evidence type="ECO:0000256" key="4">
    <source>
        <dbReference type="ARBA" id="ARBA00023136"/>
    </source>
</evidence>
<dbReference type="Proteomes" id="UP001500603">
    <property type="component" value="Unassembled WGS sequence"/>
</dbReference>
<name>A0ABP9KQA2_9NOCA</name>
<evidence type="ECO:0008006" key="7">
    <source>
        <dbReference type="Google" id="ProtNLM"/>
    </source>
</evidence>
<comment type="subcellular location">
    <subcellularLocation>
        <location evidence="1">Golgi apparatus membrane</location>
        <topology evidence="1">Peripheral membrane protein</topology>
        <orientation evidence="1">Cytoplasmic side</orientation>
    </subcellularLocation>
</comment>
<dbReference type="EMBL" id="BAABJM010000005">
    <property type="protein sequence ID" value="GAA5063186.1"/>
    <property type="molecule type" value="Genomic_DNA"/>
</dbReference>
<evidence type="ECO:0000313" key="6">
    <source>
        <dbReference type="Proteomes" id="UP001500603"/>
    </source>
</evidence>
<protein>
    <recommendedName>
        <fullName evidence="7">GPP34 family phosphoprotein</fullName>
    </recommendedName>
</protein>